<dbReference type="EMBL" id="SPOF01000044">
    <property type="protein sequence ID" value="TIB09276.1"/>
    <property type="molecule type" value="Genomic_DNA"/>
</dbReference>
<keyword evidence="2" id="KW-0863">Zinc-finger</keyword>
<dbReference type="AlphaFoldDB" id="A0A4V4M3D5"/>
<evidence type="ECO:0000256" key="4">
    <source>
        <dbReference type="SAM" id="MobiDB-lite"/>
    </source>
</evidence>
<evidence type="ECO:0000256" key="1">
    <source>
        <dbReference type="ARBA" id="ARBA00022723"/>
    </source>
</evidence>
<keyword evidence="1" id="KW-0479">Metal-binding</keyword>
<feature type="domain" description="RING-type" evidence="5">
    <location>
        <begin position="110"/>
        <end position="196"/>
    </location>
</feature>
<keyword evidence="3" id="KW-0862">Zinc</keyword>
<dbReference type="Pfam" id="PF00097">
    <property type="entry name" value="zf-C3HC4"/>
    <property type="match status" value="1"/>
</dbReference>
<dbReference type="InterPro" id="IPR018957">
    <property type="entry name" value="Znf_C3HC4_RING-type"/>
</dbReference>
<proteinExistence type="predicted"/>
<feature type="compositionally biased region" description="Low complexity" evidence="4">
    <location>
        <begin position="56"/>
        <end position="75"/>
    </location>
</feature>
<dbReference type="SMART" id="SM00184">
    <property type="entry name" value="RING"/>
    <property type="match status" value="1"/>
</dbReference>
<feature type="region of interest" description="Disordered" evidence="4">
    <location>
        <begin position="1"/>
        <end position="101"/>
    </location>
</feature>
<name>A0A4V4M3D5_WALIC</name>
<evidence type="ECO:0000313" key="7">
    <source>
        <dbReference type="Proteomes" id="UP000306954"/>
    </source>
</evidence>
<sequence>MKRNQPIIDLTADSDGDDTNAISNATSSTSRIPPPQTSKESKSRKRTRAGERSKSASRSNSTHSTRSSSVVSAHSTQQQPHKGKSKPVQEAQEAPHDDIDGRPVFNNLTCPICFDIVSNACTTACGHIACANCLFDYFEGERIKNEGISLPRPIQQARQRSQKLNAKARLRTDYAARTYMLSDNPDHTFQGPCPICRTELMGGWGEAVIPLYVRTLDLID</sequence>
<dbReference type="Gene3D" id="3.30.40.10">
    <property type="entry name" value="Zinc/RING finger domain, C3HC4 (zinc finger)"/>
    <property type="match status" value="1"/>
</dbReference>
<dbReference type="InterPro" id="IPR001841">
    <property type="entry name" value="Znf_RING"/>
</dbReference>
<organism evidence="6 7">
    <name type="scientific">Wallemia ichthyophaga</name>
    <dbReference type="NCBI Taxonomy" id="245174"/>
    <lineage>
        <taxon>Eukaryota</taxon>
        <taxon>Fungi</taxon>
        <taxon>Dikarya</taxon>
        <taxon>Basidiomycota</taxon>
        <taxon>Wallemiomycotina</taxon>
        <taxon>Wallemiomycetes</taxon>
        <taxon>Wallemiales</taxon>
        <taxon>Wallemiaceae</taxon>
        <taxon>Wallemia</taxon>
    </lineage>
</organism>
<feature type="compositionally biased region" description="Low complexity" evidence="4">
    <location>
        <begin position="19"/>
        <end position="30"/>
    </location>
</feature>
<evidence type="ECO:0000256" key="3">
    <source>
        <dbReference type="ARBA" id="ARBA00022833"/>
    </source>
</evidence>
<accession>A0A4V4M3D5</accession>
<dbReference type="GO" id="GO:0008270">
    <property type="term" value="F:zinc ion binding"/>
    <property type="evidence" value="ECO:0007669"/>
    <property type="project" value="UniProtKB-KW"/>
</dbReference>
<reference evidence="6 7" key="1">
    <citation type="submission" date="2019-03" db="EMBL/GenBank/DDBJ databases">
        <title>Sequencing 23 genomes of Wallemia ichthyophaga.</title>
        <authorList>
            <person name="Gostincar C."/>
        </authorList>
    </citation>
    <scope>NUCLEOTIDE SEQUENCE [LARGE SCALE GENOMIC DNA]</scope>
    <source>
        <strain evidence="6 7">EXF-8621</strain>
    </source>
</reference>
<dbReference type="OrthoDB" id="2538464at2759"/>
<evidence type="ECO:0000256" key="2">
    <source>
        <dbReference type="ARBA" id="ARBA00022771"/>
    </source>
</evidence>
<evidence type="ECO:0000259" key="5">
    <source>
        <dbReference type="SMART" id="SM00184"/>
    </source>
</evidence>
<dbReference type="PANTHER" id="PTHR23041:SF78">
    <property type="entry name" value="E3 UBIQUITIN-PROTEIN LIGASE RNF4"/>
    <property type="match status" value="1"/>
</dbReference>
<dbReference type="InterPro" id="IPR047134">
    <property type="entry name" value="RNF4"/>
</dbReference>
<dbReference type="PANTHER" id="PTHR23041">
    <property type="entry name" value="RING FINGER DOMAIN-CONTAINING"/>
    <property type="match status" value="1"/>
</dbReference>
<dbReference type="SUPFAM" id="SSF57850">
    <property type="entry name" value="RING/U-box"/>
    <property type="match status" value="1"/>
</dbReference>
<comment type="caution">
    <text evidence="6">The sequence shown here is derived from an EMBL/GenBank/DDBJ whole genome shotgun (WGS) entry which is preliminary data.</text>
</comment>
<protein>
    <recommendedName>
        <fullName evidence="5">RING-type domain-containing protein</fullName>
    </recommendedName>
</protein>
<dbReference type="InterPro" id="IPR013083">
    <property type="entry name" value="Znf_RING/FYVE/PHD"/>
</dbReference>
<gene>
    <name evidence="6" type="ORF">E3P90_03337</name>
</gene>
<evidence type="ECO:0000313" key="6">
    <source>
        <dbReference type="EMBL" id="TIB09276.1"/>
    </source>
</evidence>
<dbReference type="Proteomes" id="UP000306954">
    <property type="component" value="Unassembled WGS sequence"/>
</dbReference>